<dbReference type="InterPro" id="IPR004328">
    <property type="entry name" value="BRO1_dom"/>
</dbReference>
<dbReference type="STRING" id="331657.A0A4U0XM61"/>
<dbReference type="PANTHER" id="PTHR23030:SF39">
    <property type="entry name" value="PROGRAMMED CELL DEATH 6-INTERACTING PROTEIN"/>
    <property type="match status" value="1"/>
</dbReference>
<dbReference type="EMBL" id="NAJN01000143">
    <property type="protein sequence ID" value="TKA78404.1"/>
    <property type="molecule type" value="Genomic_DNA"/>
</dbReference>
<comment type="caution">
    <text evidence="3">The sequence shown here is derived from an EMBL/GenBank/DDBJ whole genome shotgun (WGS) entry which is preliminary data.</text>
</comment>
<dbReference type="PANTHER" id="PTHR23030">
    <property type="entry name" value="PCD6 INTERACTING PROTEIN-RELATED"/>
    <property type="match status" value="1"/>
</dbReference>
<evidence type="ECO:0000256" key="1">
    <source>
        <dbReference type="ARBA" id="ARBA00038154"/>
    </source>
</evidence>
<protein>
    <submittedName>
        <fullName evidence="3">pH-response regulator protein palA/RIM20</fullName>
    </submittedName>
</protein>
<organism evidence="3 4">
    <name type="scientific">Cryomyces minteri</name>
    <dbReference type="NCBI Taxonomy" id="331657"/>
    <lineage>
        <taxon>Eukaryota</taxon>
        <taxon>Fungi</taxon>
        <taxon>Dikarya</taxon>
        <taxon>Ascomycota</taxon>
        <taxon>Pezizomycotina</taxon>
        <taxon>Dothideomycetes</taxon>
        <taxon>Dothideomycetes incertae sedis</taxon>
        <taxon>Cryomyces</taxon>
    </lineage>
</organism>
<comment type="similarity">
    <text evidence="1">Belongs to the palA/RIM20 family.</text>
</comment>
<gene>
    <name evidence="3" type="ORF">B0A49_01368</name>
</gene>
<dbReference type="SMART" id="SM01041">
    <property type="entry name" value="BRO1"/>
    <property type="match status" value="1"/>
</dbReference>
<dbReference type="PROSITE" id="PS51180">
    <property type="entry name" value="BRO1"/>
    <property type="match status" value="1"/>
</dbReference>
<feature type="non-terminal residue" evidence="3">
    <location>
        <position position="193"/>
    </location>
</feature>
<dbReference type="Pfam" id="PF03097">
    <property type="entry name" value="BRO1"/>
    <property type="match status" value="1"/>
</dbReference>
<proteinExistence type="inferred from homology"/>
<reference evidence="3 4" key="1">
    <citation type="submission" date="2017-03" db="EMBL/GenBank/DDBJ databases">
        <title>Genomes of endolithic fungi from Antarctica.</title>
        <authorList>
            <person name="Coleine C."/>
            <person name="Masonjones S."/>
            <person name="Stajich J.E."/>
        </authorList>
    </citation>
    <scope>NUCLEOTIDE SEQUENCE [LARGE SCALE GENOMIC DNA]</scope>
    <source>
        <strain evidence="3 4">CCFEE 5187</strain>
    </source>
</reference>
<evidence type="ECO:0000313" key="4">
    <source>
        <dbReference type="Proteomes" id="UP000308768"/>
    </source>
</evidence>
<accession>A0A4U0XM61</accession>
<dbReference type="AlphaFoldDB" id="A0A4U0XM61"/>
<dbReference type="InterPro" id="IPR038499">
    <property type="entry name" value="BRO1_sf"/>
</dbReference>
<dbReference type="GO" id="GO:0005768">
    <property type="term" value="C:endosome"/>
    <property type="evidence" value="ECO:0007669"/>
    <property type="project" value="TreeGrafter"/>
</dbReference>
<keyword evidence="4" id="KW-1185">Reference proteome</keyword>
<name>A0A4U0XM61_9PEZI</name>
<dbReference type="OrthoDB" id="64867at2759"/>
<dbReference type="Proteomes" id="UP000308768">
    <property type="component" value="Unassembled WGS sequence"/>
</dbReference>
<evidence type="ECO:0000259" key="2">
    <source>
        <dbReference type="PROSITE" id="PS51180"/>
    </source>
</evidence>
<dbReference type="Gene3D" id="1.25.40.280">
    <property type="entry name" value="alix/aip1 like domains"/>
    <property type="match status" value="1"/>
</dbReference>
<feature type="domain" description="BRO1" evidence="2">
    <location>
        <begin position="4"/>
        <end position="193"/>
    </location>
</feature>
<evidence type="ECO:0000313" key="3">
    <source>
        <dbReference type="EMBL" id="TKA78404.1"/>
    </source>
</evidence>
<sequence>MASNILVLPFRKTHPVSLSAAIKQYISTKYDQHPDMFARDLELIDQLRSAAILAVEPHVTGIRKIQAYAAQLVWMGGKFPIDIGADFTWYPALGYNTARPMSQNNLRFELANILYNLAAMYSQLAFSSNRSTSEGLKAASNYFCLSAGVISHLKTEIVPEMRSTPPEDMDEMTLESLEHLLLAQAQECFWQKA</sequence>